<dbReference type="PANTHER" id="PTHR33121">
    <property type="entry name" value="CYCLIC DI-GMP PHOSPHODIESTERASE PDEF"/>
    <property type="match status" value="1"/>
</dbReference>
<evidence type="ECO:0000313" key="1">
    <source>
        <dbReference type="EMBL" id="SPY28776.1"/>
    </source>
</evidence>
<dbReference type="OrthoDB" id="675397at2"/>
<proteinExistence type="predicted"/>
<accession>A0A2T3QL30</accession>
<protein>
    <submittedName>
        <fullName evidence="1">RNase II stability modulator</fullName>
    </submittedName>
</protein>
<dbReference type="InterPro" id="IPR050706">
    <property type="entry name" value="Cyclic-di-GMP_PDE-like"/>
</dbReference>
<dbReference type="CDD" id="cd01948">
    <property type="entry name" value="EAL"/>
    <property type="match status" value="1"/>
</dbReference>
<gene>
    <name evidence="1" type="primary">ycgG_2</name>
    <name evidence="1" type="ORF">NCTC11647_01877</name>
</gene>
<sequence>MAKVHKLTFLNVAILVTICISIFIEVLDINHQGLSLAVYAILAVNLLTSLFLYYKLTPTSILLKYQLLNAVKKNELLPYYQPIIDSKNNTTCGYEVLIRWKKPDNKIIEPLDFIPESEQNGLITPITFQLISQVAKDIKSLQELNQGFSINRYFSINVSATTLEDDELVRYIKAVLEEYNIPGQYFALELTERTPIKNLENASRVCQELNAIGIKIKIDDIGMGYNDVTILQKLCATTIKVDKSFIDKIDKVEQKNLLECLVIFADRAEVEIIAEGIEDKSQAETLNSIGIHYHQGFLYGKPQPITSINMG</sequence>
<dbReference type="SUPFAM" id="SSF141868">
    <property type="entry name" value="EAL domain-like"/>
    <property type="match status" value="1"/>
</dbReference>
<evidence type="ECO:0000313" key="2">
    <source>
        <dbReference type="Proteomes" id="UP000251647"/>
    </source>
</evidence>
<dbReference type="InterPro" id="IPR001633">
    <property type="entry name" value="EAL_dom"/>
</dbReference>
<dbReference type="Proteomes" id="UP000251647">
    <property type="component" value="Unassembled WGS sequence"/>
</dbReference>
<dbReference type="PROSITE" id="PS50883">
    <property type="entry name" value="EAL"/>
    <property type="match status" value="1"/>
</dbReference>
<dbReference type="Pfam" id="PF00563">
    <property type="entry name" value="EAL"/>
    <property type="match status" value="1"/>
</dbReference>
<dbReference type="SMART" id="SM00052">
    <property type="entry name" value="EAL"/>
    <property type="match status" value="1"/>
</dbReference>
<organism evidence="1 2">
    <name type="scientific">Photobacterium damselae</name>
    <dbReference type="NCBI Taxonomy" id="38293"/>
    <lineage>
        <taxon>Bacteria</taxon>
        <taxon>Pseudomonadati</taxon>
        <taxon>Pseudomonadota</taxon>
        <taxon>Gammaproteobacteria</taxon>
        <taxon>Vibrionales</taxon>
        <taxon>Vibrionaceae</taxon>
        <taxon>Photobacterium</taxon>
    </lineage>
</organism>
<dbReference type="Gene3D" id="3.20.20.450">
    <property type="entry name" value="EAL domain"/>
    <property type="match status" value="1"/>
</dbReference>
<dbReference type="GO" id="GO:0071111">
    <property type="term" value="F:cyclic-guanylate-specific phosphodiesterase activity"/>
    <property type="evidence" value="ECO:0007669"/>
    <property type="project" value="InterPro"/>
</dbReference>
<name>A0A2T3QL30_PHODM</name>
<dbReference type="AlphaFoldDB" id="A0A2T3QL30"/>
<dbReference type="PANTHER" id="PTHR33121:SF56">
    <property type="entry name" value="SIGNALLING PROTEIN WITH EAL AND C2 DOMAINS"/>
    <property type="match status" value="1"/>
</dbReference>
<dbReference type="EMBL" id="UATL01000001">
    <property type="protein sequence ID" value="SPY28776.1"/>
    <property type="molecule type" value="Genomic_DNA"/>
</dbReference>
<dbReference type="RefSeq" id="WP_005298422.1">
    <property type="nucleotide sequence ID" value="NZ_PYOG01000007.1"/>
</dbReference>
<dbReference type="InterPro" id="IPR035919">
    <property type="entry name" value="EAL_sf"/>
</dbReference>
<reference evidence="1 2" key="1">
    <citation type="submission" date="2018-06" db="EMBL/GenBank/DDBJ databases">
        <authorList>
            <consortium name="Pathogen Informatics"/>
            <person name="Doyle S."/>
        </authorList>
    </citation>
    <scope>NUCLEOTIDE SEQUENCE [LARGE SCALE GENOMIC DNA]</scope>
    <source>
        <strain evidence="1 2">NCTC11647</strain>
    </source>
</reference>